<dbReference type="InterPro" id="IPR008979">
    <property type="entry name" value="Galactose-bd-like_sf"/>
</dbReference>
<dbReference type="Proteomes" id="UP000558997">
    <property type="component" value="Unassembled WGS sequence"/>
</dbReference>
<dbReference type="Pfam" id="PF08530">
    <property type="entry name" value="PepX_C"/>
    <property type="match status" value="1"/>
</dbReference>
<dbReference type="SUPFAM" id="SSF49785">
    <property type="entry name" value="Galactose-binding domain-like"/>
    <property type="match status" value="1"/>
</dbReference>
<dbReference type="Gene3D" id="3.40.50.1820">
    <property type="entry name" value="alpha/beta hydrolase"/>
    <property type="match status" value="2"/>
</dbReference>
<evidence type="ECO:0000256" key="2">
    <source>
        <dbReference type="SAM" id="SignalP"/>
    </source>
</evidence>
<reference evidence="4 5" key="1">
    <citation type="submission" date="2020-08" db="EMBL/GenBank/DDBJ databases">
        <title>Sequencing the genomes of 1000 actinobacteria strains.</title>
        <authorList>
            <person name="Klenk H.-P."/>
        </authorList>
    </citation>
    <scope>NUCLEOTIDE SEQUENCE [LARGE SCALE GENOMIC DNA]</scope>
    <source>
        <strain evidence="4 5">DSM 17294</strain>
    </source>
</reference>
<dbReference type="SUPFAM" id="SSF53474">
    <property type="entry name" value="alpha/beta-Hydrolases"/>
    <property type="match status" value="1"/>
</dbReference>
<dbReference type="EC" id="3.4.14.11" evidence="4"/>
<dbReference type="InterPro" id="IPR029058">
    <property type="entry name" value="AB_hydrolase_fold"/>
</dbReference>
<feature type="chain" id="PRO_5039586115" evidence="2">
    <location>
        <begin position="20"/>
        <end position="636"/>
    </location>
</feature>
<dbReference type="Pfam" id="PF02129">
    <property type="entry name" value="Peptidase_S15"/>
    <property type="match status" value="1"/>
</dbReference>
<proteinExistence type="predicted"/>
<name>A0A841DS50_9ACTN</name>
<gene>
    <name evidence="4" type="ORF">HDA44_004804</name>
</gene>
<evidence type="ECO:0000313" key="4">
    <source>
        <dbReference type="EMBL" id="MBB5981463.1"/>
    </source>
</evidence>
<sequence>MALVLVAVVVPGASLYAVAAPAEPARPFVQGSSTVPVYDYAKAIHERVQVDVPKLDGDANGITDQVTVDIIRPREAADAGIDVPVIIQASPYYASDPANYFDGVGVRQVYGSWLDNYFVPRGYAVAFVDMPGTFRSTGCSDVGADLEVLGTKSVIDWLNNRTSAHKPDGSVAKADWSTGKAGMIGVSWNGTIANSVASTGVRGLQTIVPIAAISSWYDYTRGFGVPFYDEYMGFLHDYVSNDASPRCAAMTNEIEQDSDTRTGSYSRWWEPRNYRLDASKVKASVYVVHGLGDENVKTRQFGEWWDELAKRNVPRKIFLHQGVHLDGFSFRDEWVDKLHPWFDYWLQGLNNGVMQTPQATVQREDGSFVDEARWPAIGARQTTLKLSKAAGAKAGGLSIATASSDPVSFTGTDKESADTVVLDPTTQRTDRAVFLSDPLEKAVRVSGTGKVSVRVKVNKVAAGIKARLVDYGTANRYVNVTNVPGTRVCWGGGNALDTGCYAQTQINTAVSDTSVVVRSLADVGHYKSLYSKESLRSDRWYDLSFELNADDVVFAEGHRLGLVLTVEPDNPSIPFAGATITLDPSRSSLTLPLTGYTAALQTAEVPQARVPSTRLAQPEPEKNPVELMKQMVEASR</sequence>
<accession>A0A841DS50</accession>
<feature type="signal peptide" evidence="2">
    <location>
        <begin position="1"/>
        <end position="19"/>
    </location>
</feature>
<keyword evidence="2" id="KW-0732">Signal</keyword>
<dbReference type="EMBL" id="JACHNF010000001">
    <property type="protein sequence ID" value="MBB5981463.1"/>
    <property type="molecule type" value="Genomic_DNA"/>
</dbReference>
<organism evidence="4 5">
    <name type="scientific">Kribbella solani</name>
    <dbReference type="NCBI Taxonomy" id="236067"/>
    <lineage>
        <taxon>Bacteria</taxon>
        <taxon>Bacillati</taxon>
        <taxon>Actinomycetota</taxon>
        <taxon>Actinomycetes</taxon>
        <taxon>Propionibacteriales</taxon>
        <taxon>Kribbellaceae</taxon>
        <taxon>Kribbella</taxon>
    </lineage>
</organism>
<dbReference type="GO" id="GO:0008239">
    <property type="term" value="F:dipeptidyl-peptidase activity"/>
    <property type="evidence" value="ECO:0007669"/>
    <property type="project" value="UniProtKB-EC"/>
</dbReference>
<protein>
    <submittedName>
        <fullName evidence="4">X-Pro dipeptidyl-peptidase</fullName>
        <ecNumber evidence="4">3.4.14.11</ecNumber>
    </submittedName>
</protein>
<dbReference type="NCBIfam" id="TIGR00976">
    <property type="entry name" value="CocE_NonD"/>
    <property type="match status" value="1"/>
</dbReference>
<keyword evidence="1 4" id="KW-0378">Hydrolase</keyword>
<dbReference type="SMART" id="SM00939">
    <property type="entry name" value="PepX_C"/>
    <property type="match status" value="1"/>
</dbReference>
<evidence type="ECO:0000259" key="3">
    <source>
        <dbReference type="SMART" id="SM00939"/>
    </source>
</evidence>
<evidence type="ECO:0000256" key="1">
    <source>
        <dbReference type="ARBA" id="ARBA00022801"/>
    </source>
</evidence>
<comment type="caution">
    <text evidence="4">The sequence shown here is derived from an EMBL/GenBank/DDBJ whole genome shotgun (WGS) entry which is preliminary data.</text>
</comment>
<evidence type="ECO:0000313" key="5">
    <source>
        <dbReference type="Proteomes" id="UP000558997"/>
    </source>
</evidence>
<dbReference type="InterPro" id="IPR005674">
    <property type="entry name" value="CocE/Ser_esterase"/>
</dbReference>
<dbReference type="InterPro" id="IPR013736">
    <property type="entry name" value="Xaa-Pro_dipept_C"/>
</dbReference>
<dbReference type="InterPro" id="IPR000383">
    <property type="entry name" value="Xaa-Pro-like_dom"/>
</dbReference>
<dbReference type="Gene3D" id="2.60.120.260">
    <property type="entry name" value="Galactose-binding domain-like"/>
    <property type="match status" value="1"/>
</dbReference>
<dbReference type="RefSeq" id="WP_238352531.1">
    <property type="nucleotide sequence ID" value="NZ_BAAAVN010000009.1"/>
</dbReference>
<feature type="domain" description="Xaa-Pro dipeptidyl-peptidase C-terminal" evidence="3">
    <location>
        <begin position="339"/>
        <end position="590"/>
    </location>
</feature>
<dbReference type="AlphaFoldDB" id="A0A841DS50"/>
<keyword evidence="5" id="KW-1185">Reference proteome</keyword>